<feature type="transmembrane region" description="Helical" evidence="4">
    <location>
        <begin position="134"/>
        <end position="154"/>
    </location>
</feature>
<protein>
    <recommendedName>
        <fullName evidence="5">HTH araC/xylS-type domain-containing protein</fullName>
    </recommendedName>
</protein>
<reference evidence="6 7" key="1">
    <citation type="submission" date="2018-06" db="EMBL/GenBank/DDBJ databases">
        <title>Chryseolinea flavus sp. nov., a member of the phylum Bacteroidetes isolated from soil.</title>
        <authorList>
            <person name="Li Y."/>
            <person name="Wang J."/>
        </authorList>
    </citation>
    <scope>NUCLEOTIDE SEQUENCE [LARGE SCALE GENOMIC DNA]</scope>
    <source>
        <strain evidence="6 7">SDU1-6</strain>
    </source>
</reference>
<evidence type="ECO:0000313" key="6">
    <source>
        <dbReference type="EMBL" id="RAW00130.1"/>
    </source>
</evidence>
<evidence type="ECO:0000313" key="7">
    <source>
        <dbReference type="Proteomes" id="UP000251889"/>
    </source>
</evidence>
<organism evidence="6 7">
    <name type="scientific">Pseudochryseolinea flava</name>
    <dbReference type="NCBI Taxonomy" id="2059302"/>
    <lineage>
        <taxon>Bacteria</taxon>
        <taxon>Pseudomonadati</taxon>
        <taxon>Bacteroidota</taxon>
        <taxon>Cytophagia</taxon>
        <taxon>Cytophagales</taxon>
        <taxon>Fulvivirgaceae</taxon>
        <taxon>Pseudochryseolinea</taxon>
    </lineage>
</organism>
<keyword evidence="4" id="KW-0812">Transmembrane</keyword>
<feature type="transmembrane region" description="Helical" evidence="4">
    <location>
        <begin position="212"/>
        <end position="233"/>
    </location>
</feature>
<evidence type="ECO:0000256" key="3">
    <source>
        <dbReference type="ARBA" id="ARBA00023163"/>
    </source>
</evidence>
<dbReference type="GO" id="GO:0003700">
    <property type="term" value="F:DNA-binding transcription factor activity"/>
    <property type="evidence" value="ECO:0007669"/>
    <property type="project" value="InterPro"/>
</dbReference>
<keyword evidence="4" id="KW-1133">Transmembrane helix</keyword>
<comment type="caution">
    <text evidence="6">The sequence shown here is derived from an EMBL/GenBank/DDBJ whole genome shotgun (WGS) entry which is preliminary data.</text>
</comment>
<dbReference type="Proteomes" id="UP000251889">
    <property type="component" value="Unassembled WGS sequence"/>
</dbReference>
<dbReference type="OrthoDB" id="5492415at2"/>
<dbReference type="AlphaFoldDB" id="A0A364Y2E1"/>
<dbReference type="InterPro" id="IPR018060">
    <property type="entry name" value="HTH_AraC"/>
</dbReference>
<evidence type="ECO:0000259" key="5">
    <source>
        <dbReference type="PROSITE" id="PS01124"/>
    </source>
</evidence>
<feature type="domain" description="HTH araC/xylS-type" evidence="5">
    <location>
        <begin position="262"/>
        <end position="364"/>
    </location>
</feature>
<dbReference type="EMBL" id="QMFY01000008">
    <property type="protein sequence ID" value="RAW00130.1"/>
    <property type="molecule type" value="Genomic_DNA"/>
</dbReference>
<keyword evidence="2" id="KW-0238">DNA-binding</keyword>
<dbReference type="Pfam" id="PF12833">
    <property type="entry name" value="HTH_18"/>
    <property type="match status" value="1"/>
</dbReference>
<dbReference type="RefSeq" id="WP_112747968.1">
    <property type="nucleotide sequence ID" value="NZ_QMFY01000008.1"/>
</dbReference>
<evidence type="ECO:0000256" key="1">
    <source>
        <dbReference type="ARBA" id="ARBA00023015"/>
    </source>
</evidence>
<dbReference type="PANTHER" id="PTHR43280">
    <property type="entry name" value="ARAC-FAMILY TRANSCRIPTIONAL REGULATOR"/>
    <property type="match status" value="1"/>
</dbReference>
<dbReference type="InterPro" id="IPR018062">
    <property type="entry name" value="HTH_AraC-typ_CS"/>
</dbReference>
<feature type="transmembrane region" description="Helical" evidence="4">
    <location>
        <begin position="57"/>
        <end position="82"/>
    </location>
</feature>
<dbReference type="PROSITE" id="PS00041">
    <property type="entry name" value="HTH_ARAC_FAMILY_1"/>
    <property type="match status" value="1"/>
</dbReference>
<evidence type="ECO:0000256" key="4">
    <source>
        <dbReference type="SAM" id="Phobius"/>
    </source>
</evidence>
<dbReference type="PROSITE" id="PS01124">
    <property type="entry name" value="HTH_ARAC_FAMILY_2"/>
    <property type="match status" value="1"/>
</dbReference>
<feature type="transmembrane region" description="Helical" evidence="4">
    <location>
        <begin position="183"/>
        <end position="200"/>
    </location>
</feature>
<gene>
    <name evidence="6" type="ORF">DQQ10_16410</name>
</gene>
<feature type="transmembrane region" description="Helical" evidence="4">
    <location>
        <begin position="94"/>
        <end position="114"/>
    </location>
</feature>
<sequence length="374" mass="42750">MEILNTIILLGALQGFILSIILFFSKAHPGTKFLAGFLFVLAYNGLETYSWSSGHDFLFFSLFPFVVIFAAGPCLYFYLRLLREPEKTISCKSVALHFSPVFALGLFRIILFFLHWHALSSKSYLTVTLYSIEVWFATFTEPMSLVAFLVYLNMSRQYFKFARRSRTQTDTGQAIADTWAKQLLWSMILIAVTWVITIVLPRLLSWDDPQDIQYYPIEMMLVLLVYWISFAGYHRKKIVFEKTAKATAAIDSKLAENCEHLLRKAMSVDKLYQDPALTVAKVATHLQMPQKMISAVVNQHIGQSFNDFVNNYRVADIKERLLSHQDDHLTIAGIALECGFNSQATFQRAFKSIVQCSPSEFIALHTKKAADIQK</sequence>
<dbReference type="SUPFAM" id="SSF46689">
    <property type="entry name" value="Homeodomain-like"/>
    <property type="match status" value="1"/>
</dbReference>
<dbReference type="GO" id="GO:0043565">
    <property type="term" value="F:sequence-specific DNA binding"/>
    <property type="evidence" value="ECO:0007669"/>
    <property type="project" value="InterPro"/>
</dbReference>
<accession>A0A364Y2E1</accession>
<dbReference type="SMART" id="SM00342">
    <property type="entry name" value="HTH_ARAC"/>
    <property type="match status" value="1"/>
</dbReference>
<keyword evidence="1" id="KW-0805">Transcription regulation</keyword>
<proteinExistence type="predicted"/>
<keyword evidence="4" id="KW-0472">Membrane</keyword>
<dbReference type="Gene3D" id="1.10.10.60">
    <property type="entry name" value="Homeodomain-like"/>
    <property type="match status" value="2"/>
</dbReference>
<name>A0A364Y2E1_9BACT</name>
<dbReference type="PANTHER" id="PTHR43280:SF29">
    <property type="entry name" value="ARAC-FAMILY TRANSCRIPTIONAL REGULATOR"/>
    <property type="match status" value="1"/>
</dbReference>
<keyword evidence="7" id="KW-1185">Reference proteome</keyword>
<dbReference type="InterPro" id="IPR009057">
    <property type="entry name" value="Homeodomain-like_sf"/>
</dbReference>
<feature type="transmembrane region" description="Helical" evidence="4">
    <location>
        <begin position="6"/>
        <end position="24"/>
    </location>
</feature>
<keyword evidence="3" id="KW-0804">Transcription</keyword>
<evidence type="ECO:0000256" key="2">
    <source>
        <dbReference type="ARBA" id="ARBA00023125"/>
    </source>
</evidence>